<protein>
    <submittedName>
        <fullName evidence="5">NADH-FMN oxidoreductase RutF, flavin reductase (DIM6/NTAB) family</fullName>
    </submittedName>
</protein>
<feature type="region of interest" description="Disordered" evidence="3">
    <location>
        <begin position="1"/>
        <end position="54"/>
    </location>
</feature>
<dbReference type="GO" id="GO:0010181">
    <property type="term" value="F:FMN binding"/>
    <property type="evidence" value="ECO:0007669"/>
    <property type="project" value="InterPro"/>
</dbReference>
<evidence type="ECO:0000259" key="4">
    <source>
        <dbReference type="SMART" id="SM00903"/>
    </source>
</evidence>
<evidence type="ECO:0000256" key="3">
    <source>
        <dbReference type="SAM" id="MobiDB-lite"/>
    </source>
</evidence>
<accession>A0A1T5EL48</accession>
<dbReference type="GO" id="GO:0042602">
    <property type="term" value="F:riboflavin reductase (NADPH) activity"/>
    <property type="evidence" value="ECO:0007669"/>
    <property type="project" value="TreeGrafter"/>
</dbReference>
<dbReference type="PANTHER" id="PTHR30466">
    <property type="entry name" value="FLAVIN REDUCTASE"/>
    <property type="match status" value="1"/>
</dbReference>
<dbReference type="Pfam" id="PF01613">
    <property type="entry name" value="Flavin_Reduct"/>
    <property type="match status" value="1"/>
</dbReference>
<dbReference type="SUPFAM" id="SSF50475">
    <property type="entry name" value="FMN-binding split barrel"/>
    <property type="match status" value="1"/>
</dbReference>
<sequence>MFRADTAGGNRIIPLPARRDHPMAAPAPAVGVSDPQPRSEVSMATVSPASSAAQSTLRSPASAASAGTDGAGAFKSALRHLAGGVCVITTGRGDDRTGLTVTSLSSLSAEPPAVMFGLNLASSVFPVLRRHRSFGVNFLSAAQKEIADRFAGRGGAKGPARYVEARWSEGRSGVPLLEGALAALDCELEELIERHSHAIVIGRVREIRLGPNDAALLYWRGDYERLGWMAEEARIALGLRSV</sequence>
<evidence type="ECO:0000256" key="2">
    <source>
        <dbReference type="ARBA" id="ARBA00023002"/>
    </source>
</evidence>
<dbReference type="Proteomes" id="UP000190130">
    <property type="component" value="Unassembled WGS sequence"/>
</dbReference>
<dbReference type="InterPro" id="IPR012349">
    <property type="entry name" value="Split_barrel_FMN-bd"/>
</dbReference>
<evidence type="ECO:0000313" key="5">
    <source>
        <dbReference type="EMBL" id="SKB84671.1"/>
    </source>
</evidence>
<feature type="domain" description="Flavin reductase like" evidence="4">
    <location>
        <begin position="78"/>
        <end position="225"/>
    </location>
</feature>
<organism evidence="5 6">
    <name type="scientific">Bosea thiooxidans</name>
    <dbReference type="NCBI Taxonomy" id="53254"/>
    <lineage>
        <taxon>Bacteria</taxon>
        <taxon>Pseudomonadati</taxon>
        <taxon>Pseudomonadota</taxon>
        <taxon>Alphaproteobacteria</taxon>
        <taxon>Hyphomicrobiales</taxon>
        <taxon>Boseaceae</taxon>
        <taxon>Bosea</taxon>
    </lineage>
</organism>
<proteinExistence type="inferred from homology"/>
<gene>
    <name evidence="5" type="ORF">SAMN05660750_02619</name>
</gene>
<feature type="compositionally biased region" description="Polar residues" evidence="3">
    <location>
        <begin position="42"/>
        <end position="54"/>
    </location>
</feature>
<evidence type="ECO:0000256" key="1">
    <source>
        <dbReference type="ARBA" id="ARBA00008898"/>
    </source>
</evidence>
<reference evidence="5 6" key="1">
    <citation type="submission" date="2017-02" db="EMBL/GenBank/DDBJ databases">
        <authorList>
            <person name="Peterson S.W."/>
        </authorList>
    </citation>
    <scope>NUCLEOTIDE SEQUENCE [LARGE SCALE GENOMIC DNA]</scope>
    <source>
        <strain evidence="5 6">DSM 9653</strain>
    </source>
</reference>
<keyword evidence="2" id="KW-0560">Oxidoreductase</keyword>
<dbReference type="Gene3D" id="2.30.110.10">
    <property type="entry name" value="Electron Transport, Fmn-binding Protein, Chain A"/>
    <property type="match status" value="1"/>
</dbReference>
<dbReference type="SMART" id="SM00903">
    <property type="entry name" value="Flavin_Reduct"/>
    <property type="match status" value="1"/>
</dbReference>
<comment type="similarity">
    <text evidence="1">Belongs to the non-flavoprotein flavin reductase family.</text>
</comment>
<dbReference type="InterPro" id="IPR050268">
    <property type="entry name" value="NADH-dep_flavin_reductase"/>
</dbReference>
<dbReference type="EMBL" id="FUYX01000006">
    <property type="protein sequence ID" value="SKB84671.1"/>
    <property type="molecule type" value="Genomic_DNA"/>
</dbReference>
<name>A0A1T5EL48_9HYPH</name>
<dbReference type="PANTHER" id="PTHR30466:SF11">
    <property type="entry name" value="FLAVIN-DEPENDENT MONOOXYGENASE, REDUCTASE SUBUNIT HSAB"/>
    <property type="match status" value="1"/>
</dbReference>
<evidence type="ECO:0000313" key="6">
    <source>
        <dbReference type="Proteomes" id="UP000190130"/>
    </source>
</evidence>
<dbReference type="AlphaFoldDB" id="A0A1T5EL48"/>
<dbReference type="InterPro" id="IPR002563">
    <property type="entry name" value="Flavin_Rdtase-like_dom"/>
</dbReference>